<keyword evidence="1" id="KW-1133">Transmembrane helix</keyword>
<keyword evidence="3" id="KW-1185">Reference proteome</keyword>
<dbReference type="HOGENOM" id="CLU_135085_0_0_10"/>
<dbReference type="EMBL" id="CP002530">
    <property type="protein sequence ID" value="ADY35436.1"/>
    <property type="molecule type" value="Genomic_DNA"/>
</dbReference>
<evidence type="ECO:0000313" key="2">
    <source>
        <dbReference type="EMBL" id="ADY35436.1"/>
    </source>
</evidence>
<dbReference type="STRING" id="667015.Bacsa_0843"/>
<dbReference type="Proteomes" id="UP000007486">
    <property type="component" value="Chromosome"/>
</dbReference>
<feature type="transmembrane region" description="Helical" evidence="1">
    <location>
        <begin position="36"/>
        <end position="57"/>
    </location>
</feature>
<accession>F0R2P1</accession>
<dbReference type="RefSeq" id="WP_013616887.1">
    <property type="nucleotide sequence ID" value="NC_015164.1"/>
</dbReference>
<name>F0R2P1_PHOSB</name>
<dbReference type="KEGG" id="bsa:Bacsa_0843"/>
<evidence type="ECO:0000313" key="3">
    <source>
        <dbReference type="Proteomes" id="UP000007486"/>
    </source>
</evidence>
<feature type="transmembrane region" description="Helical" evidence="1">
    <location>
        <begin position="107"/>
        <end position="124"/>
    </location>
</feature>
<sequence>MNILKFFIIWLCFIPVAILNGGMREYILVKAIGKEWALPVSGITLSVCIFLITWLLLPRIIKLCTFKECWLIGICWSVLTIAFEFAAGLADGNSMTELFNAYNPLTGNLWLLVLATTLLSPVITKKCRLP</sequence>
<evidence type="ECO:0000256" key="1">
    <source>
        <dbReference type="SAM" id="Phobius"/>
    </source>
</evidence>
<keyword evidence="1" id="KW-0812">Transmembrane</keyword>
<proteinExistence type="predicted"/>
<keyword evidence="1" id="KW-0472">Membrane</keyword>
<feature type="transmembrane region" description="Helical" evidence="1">
    <location>
        <begin position="7"/>
        <end position="24"/>
    </location>
</feature>
<evidence type="ECO:0008006" key="4">
    <source>
        <dbReference type="Google" id="ProtNLM"/>
    </source>
</evidence>
<dbReference type="AlphaFoldDB" id="F0R2P1"/>
<dbReference type="OrthoDB" id="5194395at2"/>
<protein>
    <recommendedName>
        <fullName evidence="4">Transmembrane protein</fullName>
    </recommendedName>
</protein>
<dbReference type="eggNOG" id="ENOG5032Z08">
    <property type="taxonomic scope" value="Bacteria"/>
</dbReference>
<reference evidence="2 3" key="1">
    <citation type="journal article" date="2011" name="Stand. Genomic Sci.">
        <title>Complete genome sequence of Bacteroides salanitronis type strain (BL78).</title>
        <authorList>
            <person name="Gronow S."/>
            <person name="Held B."/>
            <person name="Lucas S."/>
            <person name="Lapidus A."/>
            <person name="Del Rio T.G."/>
            <person name="Nolan M."/>
            <person name="Tice H."/>
            <person name="Deshpande S."/>
            <person name="Cheng J.F."/>
            <person name="Pitluck S."/>
            <person name="Liolios K."/>
            <person name="Pagani I."/>
            <person name="Ivanova N."/>
            <person name="Mavromatis K."/>
            <person name="Pati A."/>
            <person name="Tapia R."/>
            <person name="Han C."/>
            <person name="Goodwin L."/>
            <person name="Chen A."/>
            <person name="Palaniappan K."/>
            <person name="Land M."/>
            <person name="Hauser L."/>
            <person name="Chang Y.J."/>
            <person name="Jeffries C.D."/>
            <person name="Brambilla E.M."/>
            <person name="Rohde M."/>
            <person name="Goker M."/>
            <person name="Detter J.C."/>
            <person name="Woyke T."/>
            <person name="Bristow J."/>
            <person name="Markowitz V."/>
            <person name="Hugenholtz P."/>
            <person name="Kyrpides N.C."/>
            <person name="Klenk H.P."/>
            <person name="Eisen J.A."/>
        </authorList>
    </citation>
    <scope>NUCLEOTIDE SEQUENCE [LARGE SCALE GENOMIC DNA]</scope>
    <source>
        <strain evidence="2 3">DSM 18170</strain>
    </source>
</reference>
<feature type="transmembrane region" description="Helical" evidence="1">
    <location>
        <begin position="69"/>
        <end position="87"/>
    </location>
</feature>
<organism evidence="2 3">
    <name type="scientific">Phocaeicola salanitronis (strain DSM 18170 / JCM 13657 / CCUG 60908 / BL78)</name>
    <name type="common">Bacteroides salanitronis</name>
    <dbReference type="NCBI Taxonomy" id="667015"/>
    <lineage>
        <taxon>Bacteria</taxon>
        <taxon>Pseudomonadati</taxon>
        <taxon>Bacteroidota</taxon>
        <taxon>Bacteroidia</taxon>
        <taxon>Bacteroidales</taxon>
        <taxon>Bacteroidaceae</taxon>
        <taxon>Phocaeicola</taxon>
    </lineage>
</organism>
<gene>
    <name evidence="2" type="ordered locus">Bacsa_0843</name>
</gene>